<protein>
    <recommendedName>
        <fullName evidence="5">Lipoprotein</fullName>
    </recommendedName>
</protein>
<dbReference type="Proteomes" id="UP000005275">
    <property type="component" value="Chromosome"/>
</dbReference>
<feature type="region of interest" description="Disordered" evidence="1">
    <location>
        <begin position="1"/>
        <end position="21"/>
    </location>
</feature>
<evidence type="ECO:0000256" key="1">
    <source>
        <dbReference type="SAM" id="MobiDB-lite"/>
    </source>
</evidence>
<dbReference type="KEGG" id="mpur:MARPU_08400"/>
<evidence type="ECO:0000256" key="2">
    <source>
        <dbReference type="SAM" id="Phobius"/>
    </source>
</evidence>
<dbReference type="STRING" id="765910.MARPU_08400"/>
<sequence length="324" mass="36546">MRRGRTHRPGPRRTRRALGTGISVRGADARTGAGRMSRHLGVVVLVALGLLGGGCSRVSLVYDNAPFLTAVYVDHRIDLAPQQLRRWTDRLEQVQTRHRREALPRLTALLDGLILTSERGFAREDLACLMAAAEPIYRQHAELFVDATAPLLATLTPAQRQRLERLWRERDAERAAPADPERERRKRARRYIRNLSDWTGPLSASQQQLVRELTAAMPRSQPALDAYRADQRTRLMTLLDEGAGEARIAAFLHGWLVEFDAMPAALRRDGERLTEQLVTLAARFGASLDATQRTRLLERLGELRETLQRLQREQRAIVPLPCAG</sequence>
<keyword evidence="4" id="KW-1185">Reference proteome</keyword>
<keyword evidence="2" id="KW-0812">Transmembrane</keyword>
<gene>
    <name evidence="3" type="ORF">MARPU_08400</name>
</gene>
<reference evidence="3 4" key="1">
    <citation type="submission" date="2013-12" db="EMBL/GenBank/DDBJ databases">
        <authorList>
            <consortium name="DOE Joint Genome Institute"/>
            <person name="Bryant D.A."/>
            <person name="Huntemann M."/>
            <person name="Han J."/>
            <person name="Chen A."/>
            <person name="Kyrpides N."/>
            <person name="Mavromatis K."/>
            <person name="Markowitz V."/>
            <person name="Palaniappan K."/>
            <person name="Ivanova N."/>
            <person name="Schaumberg A."/>
            <person name="Pati A."/>
            <person name="Liolios K."/>
            <person name="Nordberg H.P."/>
            <person name="Cantor M.N."/>
            <person name="Hua S.X."/>
            <person name="Woyke T."/>
        </authorList>
    </citation>
    <scope>NUCLEOTIDE SEQUENCE [LARGE SCALE GENOMIC DNA]</scope>
    <source>
        <strain evidence="3 4">984</strain>
    </source>
</reference>
<feature type="compositionally biased region" description="Basic residues" evidence="1">
    <location>
        <begin position="1"/>
        <end position="16"/>
    </location>
</feature>
<feature type="transmembrane region" description="Helical" evidence="2">
    <location>
        <begin position="40"/>
        <end position="62"/>
    </location>
</feature>
<dbReference type="eggNOG" id="ENOG5031P9E">
    <property type="taxonomic scope" value="Bacteria"/>
</dbReference>
<evidence type="ECO:0008006" key="5">
    <source>
        <dbReference type="Google" id="ProtNLM"/>
    </source>
</evidence>
<name>W0E2Z9_MARPU</name>
<accession>W0E2Z9</accession>
<evidence type="ECO:0000313" key="4">
    <source>
        <dbReference type="Proteomes" id="UP000005275"/>
    </source>
</evidence>
<keyword evidence="2" id="KW-1133">Transmembrane helix</keyword>
<keyword evidence="2" id="KW-0472">Membrane</keyword>
<evidence type="ECO:0000313" key="3">
    <source>
        <dbReference type="EMBL" id="AHF03888.1"/>
    </source>
</evidence>
<proteinExistence type="predicted"/>
<dbReference type="EMBL" id="CP007031">
    <property type="protein sequence ID" value="AHF03888.1"/>
    <property type="molecule type" value="Genomic_DNA"/>
</dbReference>
<dbReference type="HOGENOM" id="CLU_061560_2_0_6"/>
<dbReference type="Pfam" id="PF19795">
    <property type="entry name" value="DUF6279"/>
    <property type="match status" value="1"/>
</dbReference>
<dbReference type="AlphaFoldDB" id="W0E2Z9"/>
<organism evidence="3 4">
    <name type="scientific">Marichromatium purpuratum 984</name>
    <dbReference type="NCBI Taxonomy" id="765910"/>
    <lineage>
        <taxon>Bacteria</taxon>
        <taxon>Pseudomonadati</taxon>
        <taxon>Pseudomonadota</taxon>
        <taxon>Gammaproteobacteria</taxon>
        <taxon>Chromatiales</taxon>
        <taxon>Chromatiaceae</taxon>
        <taxon>Marichromatium</taxon>
    </lineage>
</organism>